<feature type="domain" description="TIR" evidence="2">
    <location>
        <begin position="36"/>
        <end position="167"/>
    </location>
</feature>
<dbReference type="SUPFAM" id="SSF52200">
    <property type="entry name" value="Toll/Interleukin receptor TIR domain"/>
    <property type="match status" value="1"/>
</dbReference>
<dbReference type="InterPro" id="IPR035897">
    <property type="entry name" value="Toll_tir_struct_dom_sf"/>
</dbReference>
<dbReference type="GO" id="GO:0007165">
    <property type="term" value="P:signal transduction"/>
    <property type="evidence" value="ECO:0007669"/>
    <property type="project" value="InterPro"/>
</dbReference>
<dbReference type="Proteomes" id="UP000198680">
    <property type="component" value="Unassembled WGS sequence"/>
</dbReference>
<gene>
    <name evidence="3" type="ORF">SAMN05660642_03055</name>
</gene>
<dbReference type="Gene3D" id="3.40.50.10140">
    <property type="entry name" value="Toll/interleukin-1 receptor homology (TIR) domain"/>
    <property type="match status" value="1"/>
</dbReference>
<feature type="region of interest" description="Disordered" evidence="1">
    <location>
        <begin position="279"/>
        <end position="301"/>
    </location>
</feature>
<dbReference type="InterPro" id="IPR000157">
    <property type="entry name" value="TIR_dom"/>
</dbReference>
<organism evidence="3 4">
    <name type="scientific">Geodermatophilus siccatus</name>
    <dbReference type="NCBI Taxonomy" id="1137991"/>
    <lineage>
        <taxon>Bacteria</taxon>
        <taxon>Bacillati</taxon>
        <taxon>Actinomycetota</taxon>
        <taxon>Actinomycetes</taxon>
        <taxon>Geodermatophilales</taxon>
        <taxon>Geodermatophilaceae</taxon>
        <taxon>Geodermatophilus</taxon>
    </lineage>
</organism>
<dbReference type="AlphaFoldDB" id="A0A1G9V2J9"/>
<dbReference type="Pfam" id="PF13676">
    <property type="entry name" value="TIR_2"/>
    <property type="match status" value="1"/>
</dbReference>
<reference evidence="4" key="1">
    <citation type="submission" date="2016-10" db="EMBL/GenBank/DDBJ databases">
        <authorList>
            <person name="Varghese N."/>
            <person name="Submissions S."/>
        </authorList>
    </citation>
    <scope>NUCLEOTIDE SEQUENCE [LARGE SCALE GENOMIC DNA]</scope>
    <source>
        <strain evidence="4">DSM 45419</strain>
    </source>
</reference>
<evidence type="ECO:0000313" key="4">
    <source>
        <dbReference type="Proteomes" id="UP000198680"/>
    </source>
</evidence>
<dbReference type="EMBL" id="FNHE01000007">
    <property type="protein sequence ID" value="SDM66277.1"/>
    <property type="molecule type" value="Genomic_DNA"/>
</dbReference>
<protein>
    <submittedName>
        <fullName evidence="3">TIR domain-containing protein</fullName>
    </submittedName>
</protein>
<dbReference type="PROSITE" id="PS50104">
    <property type="entry name" value="TIR"/>
    <property type="match status" value="1"/>
</dbReference>
<sequence length="301" mass="33063">MAACERPPAGAVVVGRAGASPGLRFRARASGPREGPQMRVFISWSGDRSRRAAGKLYEWLKRVLPGQIDPWMSTEDLEPGGRWEEELDERLEETNAGICVLTPENLASTWLHYEAGAIGKAVGHSRVMTVLIGLSPADVPRPLGKFQHTMPTRDGVSRMVISLNKLMGEPIESSVVNYLFEIQWPWLEDSLVEITESAPAAALPRRSEYEMLEEILTLIRDLPRSPLALVVSRAITEGAPLAPVVGGQGTGKTNLAFLMPCEQASNWWPDLLHDRFRHLANPPSGRSTNEEGAEPQKSDGE</sequence>
<evidence type="ECO:0000313" key="3">
    <source>
        <dbReference type="EMBL" id="SDM66277.1"/>
    </source>
</evidence>
<evidence type="ECO:0000259" key="2">
    <source>
        <dbReference type="PROSITE" id="PS50104"/>
    </source>
</evidence>
<accession>A0A1G9V2J9</accession>
<keyword evidence="4" id="KW-1185">Reference proteome</keyword>
<name>A0A1G9V2J9_9ACTN</name>
<dbReference type="STRING" id="1137991.SAMN05660642_03055"/>
<proteinExistence type="predicted"/>
<evidence type="ECO:0000256" key="1">
    <source>
        <dbReference type="SAM" id="MobiDB-lite"/>
    </source>
</evidence>